<evidence type="ECO:0000313" key="3">
    <source>
        <dbReference type="Proteomes" id="UP000002030"/>
    </source>
</evidence>
<evidence type="ECO:0000259" key="1">
    <source>
        <dbReference type="Pfam" id="PF00085"/>
    </source>
</evidence>
<dbReference type="HOGENOM" id="CLU_133113_0_0_0"/>
<dbReference type="EnsemblBacteria" id="ACZ18413">
    <property type="protein sequence ID" value="ACZ18413"/>
    <property type="gene ID" value="Taci_0173"/>
</dbReference>
<dbReference type="STRING" id="525903.Taci_0173"/>
<accession>D1B810</accession>
<dbReference type="Gene3D" id="3.40.30.10">
    <property type="entry name" value="Glutaredoxin"/>
    <property type="match status" value="1"/>
</dbReference>
<dbReference type="Proteomes" id="UP000002030">
    <property type="component" value="Chromosome"/>
</dbReference>
<evidence type="ECO:0000313" key="2">
    <source>
        <dbReference type="EMBL" id="ACZ18413.1"/>
    </source>
</evidence>
<dbReference type="RefSeq" id="WP_012868929.1">
    <property type="nucleotide sequence ID" value="NC_013522.1"/>
</dbReference>
<sequence>MNFKNRRLWAVLAVIMVLSAALLMKVFERRREAVEGLTFEVSARSEIERALSSGLPVMIDFGSEYCGPCRAMESELIWAEALVRGKGIILFADVWKDSSLAEGFPLRVIPTQFFFNRDGTPLAVPKDDQLGLFEYRDGSGRHVYTIHEGPLTSHQILGLFRLMGVDVE</sequence>
<dbReference type="AlphaFoldDB" id="D1B810"/>
<reference evidence="2 3" key="1">
    <citation type="journal article" date="2009" name="Stand. Genomic Sci.">
        <title>Complete genome sequence of Thermanaerovibrio acidaminovorans type strain (Su883).</title>
        <authorList>
            <person name="Chovatia M."/>
            <person name="Sikorski J."/>
            <person name="Schroder M."/>
            <person name="Lapidus A."/>
            <person name="Nolan M."/>
            <person name="Tice H."/>
            <person name="Glavina Del Rio T."/>
            <person name="Copeland A."/>
            <person name="Cheng J.F."/>
            <person name="Lucas S."/>
            <person name="Chen F."/>
            <person name="Bruce D."/>
            <person name="Goodwin L."/>
            <person name="Pitluck S."/>
            <person name="Ivanova N."/>
            <person name="Mavromatis K."/>
            <person name="Ovchinnikova G."/>
            <person name="Pati A."/>
            <person name="Chen A."/>
            <person name="Palaniappan K."/>
            <person name="Land M."/>
            <person name="Hauser L."/>
            <person name="Chang Y.J."/>
            <person name="Jeffries C.D."/>
            <person name="Chain P."/>
            <person name="Saunders E."/>
            <person name="Detter J.C."/>
            <person name="Brettin T."/>
            <person name="Rohde M."/>
            <person name="Goker M."/>
            <person name="Spring S."/>
            <person name="Bristow J."/>
            <person name="Markowitz V."/>
            <person name="Hugenholtz P."/>
            <person name="Kyrpides N.C."/>
            <person name="Klenk H.P."/>
            <person name="Eisen J.A."/>
        </authorList>
    </citation>
    <scope>NUCLEOTIDE SEQUENCE [LARGE SCALE GENOMIC DNA]</scope>
    <source>
        <strain evidence="3">ATCC 49978 / DSM 6589 / Su883</strain>
    </source>
</reference>
<organism evidence="2 3">
    <name type="scientific">Thermanaerovibrio acidaminovorans (strain ATCC 49978 / DSM 6589 / Su883)</name>
    <name type="common">Selenomonas acidaminovorans</name>
    <dbReference type="NCBI Taxonomy" id="525903"/>
    <lineage>
        <taxon>Bacteria</taxon>
        <taxon>Thermotogati</taxon>
        <taxon>Synergistota</taxon>
        <taxon>Synergistia</taxon>
        <taxon>Synergistales</taxon>
        <taxon>Synergistaceae</taxon>
        <taxon>Thermanaerovibrio</taxon>
    </lineage>
</organism>
<dbReference type="OrthoDB" id="9790390at2"/>
<gene>
    <name evidence="2" type="ordered locus">Taci_0173</name>
</gene>
<dbReference type="SUPFAM" id="SSF52833">
    <property type="entry name" value="Thioredoxin-like"/>
    <property type="match status" value="1"/>
</dbReference>
<dbReference type="CDD" id="cd02947">
    <property type="entry name" value="TRX_family"/>
    <property type="match status" value="1"/>
</dbReference>
<dbReference type="KEGG" id="tai:Taci_0173"/>
<dbReference type="eggNOG" id="COG0526">
    <property type="taxonomic scope" value="Bacteria"/>
</dbReference>
<protein>
    <recommendedName>
        <fullName evidence="1">Thioredoxin domain-containing protein</fullName>
    </recommendedName>
</protein>
<dbReference type="InterPro" id="IPR013766">
    <property type="entry name" value="Thioredoxin_domain"/>
</dbReference>
<proteinExistence type="predicted"/>
<feature type="domain" description="Thioredoxin" evidence="1">
    <location>
        <begin position="50"/>
        <end position="118"/>
    </location>
</feature>
<keyword evidence="3" id="KW-1185">Reference proteome</keyword>
<dbReference type="InterPro" id="IPR036249">
    <property type="entry name" value="Thioredoxin-like_sf"/>
</dbReference>
<dbReference type="Pfam" id="PF00085">
    <property type="entry name" value="Thioredoxin"/>
    <property type="match status" value="1"/>
</dbReference>
<name>D1B810_THEAS</name>
<dbReference type="EMBL" id="CP001818">
    <property type="protein sequence ID" value="ACZ18413.1"/>
    <property type="molecule type" value="Genomic_DNA"/>
</dbReference>